<dbReference type="Proteomes" id="UP000029409">
    <property type="component" value="Chromosome"/>
</dbReference>
<dbReference type="eggNOG" id="COG1876">
    <property type="taxonomic scope" value="Bacteria"/>
</dbReference>
<feature type="domain" description="Peptidase M15C" evidence="2">
    <location>
        <begin position="71"/>
        <end position="140"/>
    </location>
</feature>
<gene>
    <name evidence="3" type="ORF">PDUR_24040</name>
</gene>
<evidence type="ECO:0000313" key="3">
    <source>
        <dbReference type="EMBL" id="AIQ14615.1"/>
    </source>
</evidence>
<dbReference type="InterPro" id="IPR009045">
    <property type="entry name" value="Zn_M74/Hedgehog-like"/>
</dbReference>
<dbReference type="CDD" id="cd14845">
    <property type="entry name" value="L-Ala-D-Glu_peptidase_like"/>
    <property type="match status" value="1"/>
</dbReference>
<feature type="domain" description="Copper amine oxidase-like N-terminal" evidence="1">
    <location>
        <begin position="193"/>
        <end position="229"/>
    </location>
</feature>
<accession>A0A089HV09</accession>
<dbReference type="SUPFAM" id="SSF55166">
    <property type="entry name" value="Hedgehog/DD-peptidase"/>
    <property type="match status" value="1"/>
</dbReference>
<dbReference type="Pfam" id="PF13539">
    <property type="entry name" value="Peptidase_M15_4"/>
    <property type="match status" value="1"/>
</dbReference>
<evidence type="ECO:0000313" key="4">
    <source>
        <dbReference type="Proteomes" id="UP000029409"/>
    </source>
</evidence>
<dbReference type="MEROPS" id="M15.A05"/>
<dbReference type="GO" id="GO:0008233">
    <property type="term" value="F:peptidase activity"/>
    <property type="evidence" value="ECO:0007669"/>
    <property type="project" value="InterPro"/>
</dbReference>
<evidence type="ECO:0008006" key="5">
    <source>
        <dbReference type="Google" id="ProtNLM"/>
    </source>
</evidence>
<dbReference type="OrthoDB" id="9799970at2"/>
<organism evidence="3 4">
    <name type="scientific">Paenibacillus durus</name>
    <name type="common">Paenibacillus azotofixans</name>
    <dbReference type="NCBI Taxonomy" id="44251"/>
    <lineage>
        <taxon>Bacteria</taxon>
        <taxon>Bacillati</taxon>
        <taxon>Bacillota</taxon>
        <taxon>Bacilli</taxon>
        <taxon>Bacillales</taxon>
        <taxon>Paenibacillaceae</taxon>
        <taxon>Paenibacillus</taxon>
    </lineage>
</organism>
<dbReference type="InterPro" id="IPR012854">
    <property type="entry name" value="Cu_amine_oxidase-like_N"/>
</dbReference>
<keyword evidence="4" id="KW-1185">Reference proteome</keyword>
<protein>
    <recommendedName>
        <fullName evidence="5">Peptidase M15C domain-containing protein</fullName>
    </recommendedName>
</protein>
<dbReference type="STRING" id="44251.PDUR_24040"/>
<reference evidence="3 4" key="1">
    <citation type="submission" date="2014-08" db="EMBL/GenBank/DDBJ databases">
        <title>Comparative genomics of the Paenibacillus odorifer group.</title>
        <authorList>
            <person name="den Bakker H.C."/>
            <person name="Tsai Y.-C."/>
            <person name="Martin N."/>
            <person name="Korlach J."/>
            <person name="Wiedmann M."/>
        </authorList>
    </citation>
    <scope>NUCLEOTIDE SEQUENCE [LARGE SCALE GENOMIC DNA]</scope>
    <source>
        <strain evidence="3 4">DSM 1735</strain>
    </source>
</reference>
<dbReference type="KEGG" id="pdu:PDUR_24040"/>
<dbReference type="Pfam" id="PF07833">
    <property type="entry name" value="Cu_amine_oxidN1"/>
    <property type="match status" value="1"/>
</dbReference>
<dbReference type="SUPFAM" id="SSF55383">
    <property type="entry name" value="Copper amine oxidase, domain N"/>
    <property type="match status" value="1"/>
</dbReference>
<sequence length="233" mass="25293">MLTLTQVQNKSSARLAGLNPAVHSAAVALIQRCYACGIPILITQGLRTLAEQEALYAQGRTKPGTVVTHARGGYSYHNYGLAVDFALLLPDGKNVSWDMLRDGNEDRIADWRQVVQTAKILDFEWGGDWSGFKDYPHLQMTFGLALDRLRAGERPSGAAMAAVNDLLKKNEAIKKDDKAVVAVHVNGVKAADGMLDKGITYVPARMLAEAIGAKISYDPTTRTVDITLPGEKN</sequence>
<dbReference type="InterPro" id="IPR036582">
    <property type="entry name" value="Mao_N_sf"/>
</dbReference>
<name>A0A089HV09_PAEDU</name>
<dbReference type="InterPro" id="IPR039561">
    <property type="entry name" value="Peptidase_M15C"/>
</dbReference>
<proteinExistence type="predicted"/>
<dbReference type="AlphaFoldDB" id="A0A089HV09"/>
<dbReference type="RefSeq" id="WP_042208363.1">
    <property type="nucleotide sequence ID" value="NZ_CP009288.1"/>
</dbReference>
<evidence type="ECO:0000259" key="1">
    <source>
        <dbReference type="Pfam" id="PF07833"/>
    </source>
</evidence>
<dbReference type="EMBL" id="CP009288">
    <property type="protein sequence ID" value="AIQ14615.1"/>
    <property type="molecule type" value="Genomic_DNA"/>
</dbReference>
<evidence type="ECO:0000259" key="2">
    <source>
        <dbReference type="Pfam" id="PF13539"/>
    </source>
</evidence>
<dbReference type="Gene3D" id="3.30.1380.10">
    <property type="match status" value="1"/>
</dbReference>